<sequence length="564" mass="63153">MMLPVANLHLKDLYDTTVEFFALRSPSFLFAGPSAAPTHESENCRALTPVPDPIARLTRECSSLRERLDVAESRQQHSTCTCQFSQQSPLQPLMRRQLDLTKNELSTSKIEVLRLEERCRMLERLLRETKDMLKARDTEIEKLKREREQQRTLDHRHRSDASLRYQFRSQSQRDKEESLSPPNSISPRPDSTLLAIYGHNHSLSSFRNGHRRDGSGTSSIISIASSEEERAQARAFELFLTRTDAWSGAQILQAVHDINSEILQFAASATETCSFERDAHTLAAKNSQAIQDTAARLGPQITRILSTRDHSQDPILVQLALQGCVVACIARALSSFCIGWPSKADSVILQVYAYMYATEPQPTSSRWRSLTHKHIHKLYPTLEDYGNNDLVETILRWIADVLTVAGCTPSLSTSHSSPSSSPHISQSLPHSNSLSQLQLNQPSFTKEALRARFGDQVRRIAKSVTKLAQVTREEVMSTNFDLVAVGYTDTFDSHLMQDSFADYSTSRGSVLLTSEFGVRCTTKKGGVAGMSVVADGKTDDGIERRLLLRPRIVLESVLDVLDPK</sequence>
<evidence type="ECO:0000313" key="3">
    <source>
        <dbReference type="Proteomes" id="UP000623687"/>
    </source>
</evidence>
<proteinExistence type="predicted"/>
<dbReference type="Proteomes" id="UP000623687">
    <property type="component" value="Unassembled WGS sequence"/>
</dbReference>
<dbReference type="VEuPathDB" id="FungiDB:PC9H_009816"/>
<feature type="compositionally biased region" description="Basic and acidic residues" evidence="1">
    <location>
        <begin position="142"/>
        <end position="161"/>
    </location>
</feature>
<name>A0A8H7DNA9_PLEOS</name>
<keyword evidence="3" id="KW-1185">Reference proteome</keyword>
<evidence type="ECO:0000313" key="2">
    <source>
        <dbReference type="EMBL" id="KAF7424509.1"/>
    </source>
</evidence>
<dbReference type="AlphaFoldDB" id="A0A8H7DNA9"/>
<dbReference type="OrthoDB" id="3173171at2759"/>
<dbReference type="EMBL" id="JACETU010000007">
    <property type="protein sequence ID" value="KAF7424509.1"/>
    <property type="molecule type" value="Genomic_DNA"/>
</dbReference>
<protein>
    <submittedName>
        <fullName evidence="2">Uncharacterized protein</fullName>
    </submittedName>
</protein>
<reference evidence="2" key="1">
    <citation type="submission" date="2019-07" db="EMBL/GenBank/DDBJ databases">
        <authorList>
            <person name="Palmer J.M."/>
        </authorList>
    </citation>
    <scope>NUCLEOTIDE SEQUENCE</scope>
    <source>
        <strain evidence="2">PC9</strain>
    </source>
</reference>
<comment type="caution">
    <text evidence="2">The sequence shown here is derived from an EMBL/GenBank/DDBJ whole genome shotgun (WGS) entry which is preliminary data.</text>
</comment>
<evidence type="ECO:0000256" key="1">
    <source>
        <dbReference type="SAM" id="MobiDB-lite"/>
    </source>
</evidence>
<feature type="compositionally biased region" description="Low complexity" evidence="1">
    <location>
        <begin position="412"/>
        <end position="431"/>
    </location>
</feature>
<accession>A0A8H7DNA9</accession>
<feature type="region of interest" description="Disordered" evidence="1">
    <location>
        <begin position="412"/>
        <end position="432"/>
    </location>
</feature>
<dbReference type="RefSeq" id="XP_036628703.1">
    <property type="nucleotide sequence ID" value="XM_036779314.1"/>
</dbReference>
<feature type="region of interest" description="Disordered" evidence="1">
    <location>
        <begin position="142"/>
        <end position="192"/>
    </location>
</feature>
<organism evidence="2 3">
    <name type="scientific">Pleurotus ostreatus</name>
    <name type="common">Oyster mushroom</name>
    <name type="synonym">White-rot fungus</name>
    <dbReference type="NCBI Taxonomy" id="5322"/>
    <lineage>
        <taxon>Eukaryota</taxon>
        <taxon>Fungi</taxon>
        <taxon>Dikarya</taxon>
        <taxon>Basidiomycota</taxon>
        <taxon>Agaricomycotina</taxon>
        <taxon>Agaricomycetes</taxon>
        <taxon>Agaricomycetidae</taxon>
        <taxon>Agaricales</taxon>
        <taxon>Pleurotineae</taxon>
        <taxon>Pleurotaceae</taxon>
        <taxon>Pleurotus</taxon>
    </lineage>
</organism>
<gene>
    <name evidence="2" type="ORF">PC9H_009816</name>
</gene>
<dbReference type="GeneID" id="59379634"/>